<organism evidence="2 3">
    <name type="scientific">Mya arenaria</name>
    <name type="common">Soft-shell clam</name>
    <dbReference type="NCBI Taxonomy" id="6604"/>
    <lineage>
        <taxon>Eukaryota</taxon>
        <taxon>Metazoa</taxon>
        <taxon>Spiralia</taxon>
        <taxon>Lophotrochozoa</taxon>
        <taxon>Mollusca</taxon>
        <taxon>Bivalvia</taxon>
        <taxon>Autobranchia</taxon>
        <taxon>Heteroconchia</taxon>
        <taxon>Euheterodonta</taxon>
        <taxon>Imparidentia</taxon>
        <taxon>Neoheterodontei</taxon>
        <taxon>Myida</taxon>
        <taxon>Myoidea</taxon>
        <taxon>Myidae</taxon>
        <taxon>Mya</taxon>
    </lineage>
</organism>
<proteinExistence type="predicted"/>
<gene>
    <name evidence="2" type="ORF">MAR_017333</name>
</gene>
<dbReference type="EMBL" id="CP111017">
    <property type="protein sequence ID" value="WAR07375.1"/>
    <property type="molecule type" value="Genomic_DNA"/>
</dbReference>
<evidence type="ECO:0000313" key="3">
    <source>
        <dbReference type="Proteomes" id="UP001164746"/>
    </source>
</evidence>
<sequence length="140" mass="16523">VESTGKTVATTLISVLWYMDGRHDRFESRAVALPDMFKDLRGYRSYKEQHQKCPESAPKRTKQNHDNPKPVKNLNESWVLKVCESTQREVNRTYEHLTERLRTVGMYEPIDMCDLESLGKENRRKWLSEMTLHFPVTCFT</sequence>
<feature type="region of interest" description="Disordered" evidence="1">
    <location>
        <begin position="48"/>
        <end position="71"/>
    </location>
</feature>
<evidence type="ECO:0000313" key="2">
    <source>
        <dbReference type="EMBL" id="WAR07375.1"/>
    </source>
</evidence>
<feature type="non-terminal residue" evidence="2">
    <location>
        <position position="140"/>
    </location>
</feature>
<accession>A0ABY7EE98</accession>
<name>A0ABY7EE98_MYAAR</name>
<reference evidence="2" key="1">
    <citation type="submission" date="2022-11" db="EMBL/GenBank/DDBJ databases">
        <title>Centuries of genome instability and evolution in soft-shell clam transmissible cancer (bioRxiv).</title>
        <authorList>
            <person name="Hart S.F.M."/>
            <person name="Yonemitsu M.A."/>
            <person name="Giersch R.M."/>
            <person name="Beal B.F."/>
            <person name="Arriagada G."/>
            <person name="Davis B.W."/>
            <person name="Ostrander E.A."/>
            <person name="Goff S.P."/>
            <person name="Metzger M.J."/>
        </authorList>
    </citation>
    <scope>NUCLEOTIDE SEQUENCE</scope>
    <source>
        <strain evidence="2">MELC-2E11</strain>
        <tissue evidence="2">Siphon/mantle</tissue>
    </source>
</reference>
<dbReference type="Proteomes" id="UP001164746">
    <property type="component" value="Chromosome 6"/>
</dbReference>
<evidence type="ECO:0000256" key="1">
    <source>
        <dbReference type="SAM" id="MobiDB-lite"/>
    </source>
</evidence>
<protein>
    <submittedName>
        <fullName evidence="2">Uncharacterized protein</fullName>
    </submittedName>
</protein>
<keyword evidence="3" id="KW-1185">Reference proteome</keyword>